<accession>A0A7Y0L837</accession>
<dbReference type="PROSITE" id="PS51257">
    <property type="entry name" value="PROKAR_LIPOPROTEIN"/>
    <property type="match status" value="1"/>
</dbReference>
<organism evidence="2 3">
    <name type="scientific">Sulfobacillus harzensis</name>
    <dbReference type="NCBI Taxonomy" id="2729629"/>
    <lineage>
        <taxon>Bacteria</taxon>
        <taxon>Bacillati</taxon>
        <taxon>Bacillota</taxon>
        <taxon>Clostridia</taxon>
        <taxon>Eubacteriales</taxon>
        <taxon>Clostridiales Family XVII. Incertae Sedis</taxon>
        <taxon>Sulfobacillus</taxon>
    </lineage>
</organism>
<protein>
    <submittedName>
        <fullName evidence="2">Spore gernimation protein</fullName>
    </submittedName>
</protein>
<evidence type="ECO:0000313" key="3">
    <source>
        <dbReference type="Proteomes" id="UP000533476"/>
    </source>
</evidence>
<sequence>MSWRGVRRLLVLGLMLPLVSGCWNQRPIEQRAIVMAVGVTAHHQWQFLFPNVAVTADSLTAIPSAQQFYTVTVQAPTWQQAVQRVQVAMDRKVSVGELQLLIVDQHLSTGQVTRIVDSLQTTGAVPATFWIAASPGSPTVLLESTSPQTVVPYYYVTSYFDCRHCHPLRLGAHGWQWWARNATPGDSPYLPLTQRRAGGVTVRHVVVYPLHGRPVLMPPSVTEGFAYLTNRAVDVAVPVSVDDQAYTVARLHTHARTRVRLTPRAVAVQVQIRTSGIIEDVPPHTVVTRALEQRVGLAAARVIAARAQAAIAWANRTHTDPFGYAKRAAWLDDTLGATFSPTRLTTLPIHAQIAVQVTIHGEGVAR</sequence>
<dbReference type="AlphaFoldDB" id="A0A7Y0L837"/>
<dbReference type="RefSeq" id="WP_169103259.1">
    <property type="nucleotide sequence ID" value="NZ_JABBVZ010000213.1"/>
</dbReference>
<dbReference type="Proteomes" id="UP000533476">
    <property type="component" value="Unassembled WGS sequence"/>
</dbReference>
<reference evidence="2 3" key="1">
    <citation type="submission" date="2020-04" db="EMBL/GenBank/DDBJ databases">
        <authorList>
            <person name="Zhang R."/>
            <person name="Schippers A."/>
        </authorList>
    </citation>
    <scope>NUCLEOTIDE SEQUENCE [LARGE SCALE GENOMIC DNA]</scope>
    <source>
        <strain evidence="2 3">DSM 109850</strain>
    </source>
</reference>
<name>A0A7Y0L837_9FIRM</name>
<dbReference type="InterPro" id="IPR057336">
    <property type="entry name" value="GerAC_N"/>
</dbReference>
<feature type="domain" description="Spore germination protein N-terminal" evidence="1">
    <location>
        <begin position="24"/>
        <end position="192"/>
    </location>
</feature>
<gene>
    <name evidence="2" type="ORF">HIJ39_22410</name>
</gene>
<evidence type="ECO:0000259" key="1">
    <source>
        <dbReference type="Pfam" id="PF25198"/>
    </source>
</evidence>
<evidence type="ECO:0000313" key="2">
    <source>
        <dbReference type="EMBL" id="NMP25058.1"/>
    </source>
</evidence>
<dbReference type="EMBL" id="JABBVZ010000213">
    <property type="protein sequence ID" value="NMP25058.1"/>
    <property type="molecule type" value="Genomic_DNA"/>
</dbReference>
<comment type="caution">
    <text evidence="2">The sequence shown here is derived from an EMBL/GenBank/DDBJ whole genome shotgun (WGS) entry which is preliminary data.</text>
</comment>
<proteinExistence type="predicted"/>
<dbReference type="Pfam" id="PF25198">
    <property type="entry name" value="Spore_GerAC_N"/>
    <property type="match status" value="1"/>
</dbReference>
<keyword evidence="3" id="KW-1185">Reference proteome</keyword>